<dbReference type="AlphaFoldDB" id="A0A3N2D8F3"/>
<evidence type="ECO:0000256" key="1">
    <source>
        <dbReference type="SAM" id="Phobius"/>
    </source>
</evidence>
<gene>
    <name evidence="2" type="ORF">EDD28_0296</name>
</gene>
<feature type="transmembrane region" description="Helical" evidence="1">
    <location>
        <begin position="51"/>
        <end position="70"/>
    </location>
</feature>
<feature type="transmembrane region" description="Helical" evidence="1">
    <location>
        <begin position="91"/>
        <end position="113"/>
    </location>
</feature>
<accession>A0A3N2D8F3</accession>
<feature type="transmembrane region" description="Helical" evidence="1">
    <location>
        <begin position="176"/>
        <end position="205"/>
    </location>
</feature>
<keyword evidence="1" id="KW-1133">Transmembrane helix</keyword>
<feature type="transmembrane region" description="Helical" evidence="1">
    <location>
        <begin position="23"/>
        <end position="45"/>
    </location>
</feature>
<feature type="transmembrane region" description="Helical" evidence="1">
    <location>
        <begin position="318"/>
        <end position="339"/>
    </location>
</feature>
<feature type="transmembrane region" description="Helical" evidence="1">
    <location>
        <begin position="149"/>
        <end position="170"/>
    </location>
</feature>
<name>A0A3N2D8F3_9MICO</name>
<protein>
    <recommendedName>
        <fullName evidence="4">O-antigen/teichoic acid export membrane protein</fullName>
    </recommendedName>
</protein>
<feature type="transmembrane region" description="Helical" evidence="1">
    <location>
        <begin position="279"/>
        <end position="298"/>
    </location>
</feature>
<evidence type="ECO:0000313" key="2">
    <source>
        <dbReference type="EMBL" id="ROR95734.1"/>
    </source>
</evidence>
<keyword evidence="3" id="KW-1185">Reference proteome</keyword>
<sequence>MAGRGGAGDAAGRIWQPRVRGSLGHVPFGALYSALTPVVALLVLAPTEYGQFSVVYLVAAFGISTQFSLVSEAWLRDGGLLDDTRGAADRYLGAATSCAILFGVAGAVATLVVLGPSPFHLVSGFLAVAFTTYRMSTRYAAVARGQHRRAVASDLVATGVFVAVLVGAWGSDHLIWTAWAASSVGAGIVLAVPRIPAGCGLVAWVREKRRHIGVLLADSALLDLGSIGVPLILAGLMPAASFGVYRAVSSAAMPAGLLLEPMRPTLAHLGPRGLFTVRVLAGLAAAAAACALAVWGVLELVLPAIGRPAGTLSALVPYALPTALFVGSFLVGQVAYIVARGTTGWRGLMTGRVGQTVAAIVLPIAGFALGGLGGAIWGFVASAGAAAVIWILVCRRHAGDPPGEPSPSR</sequence>
<dbReference type="Proteomes" id="UP000275356">
    <property type="component" value="Unassembled WGS sequence"/>
</dbReference>
<feature type="transmembrane region" description="Helical" evidence="1">
    <location>
        <begin position="119"/>
        <end position="137"/>
    </location>
</feature>
<evidence type="ECO:0008006" key="4">
    <source>
        <dbReference type="Google" id="ProtNLM"/>
    </source>
</evidence>
<dbReference type="EMBL" id="RKHQ01000001">
    <property type="protein sequence ID" value="ROR95734.1"/>
    <property type="molecule type" value="Genomic_DNA"/>
</dbReference>
<keyword evidence="1" id="KW-0812">Transmembrane</keyword>
<feature type="transmembrane region" description="Helical" evidence="1">
    <location>
        <begin position="351"/>
        <end position="369"/>
    </location>
</feature>
<comment type="caution">
    <text evidence="2">The sequence shown here is derived from an EMBL/GenBank/DDBJ whole genome shotgun (WGS) entry which is preliminary data.</text>
</comment>
<feature type="transmembrane region" description="Helical" evidence="1">
    <location>
        <begin position="212"/>
        <end position="233"/>
    </location>
</feature>
<evidence type="ECO:0000313" key="3">
    <source>
        <dbReference type="Proteomes" id="UP000275356"/>
    </source>
</evidence>
<keyword evidence="1" id="KW-0472">Membrane</keyword>
<reference evidence="2 3" key="1">
    <citation type="submission" date="2018-11" db="EMBL/GenBank/DDBJ databases">
        <title>Sequencing the genomes of 1000 actinobacteria strains.</title>
        <authorList>
            <person name="Klenk H.-P."/>
        </authorList>
    </citation>
    <scope>NUCLEOTIDE SEQUENCE [LARGE SCALE GENOMIC DNA]</scope>
    <source>
        <strain evidence="2 3">DSM 13521</strain>
    </source>
</reference>
<proteinExistence type="predicted"/>
<organism evidence="2 3">
    <name type="scientific">Salana multivorans</name>
    <dbReference type="NCBI Taxonomy" id="120377"/>
    <lineage>
        <taxon>Bacteria</taxon>
        <taxon>Bacillati</taxon>
        <taxon>Actinomycetota</taxon>
        <taxon>Actinomycetes</taxon>
        <taxon>Micrococcales</taxon>
        <taxon>Beutenbergiaceae</taxon>
        <taxon>Salana</taxon>
    </lineage>
</organism>